<sequence>MAAPAAGEQYIGSKIWLISKAEIRYEGILHSIDPNEARLALAYVQSYGTEDRPAEHVVAPREEIFELILFRASDIKDIRLCEAPKARPPPPERTAPIDPAIIQVQSSVPTGFPPSGLHHPGVMPPHIRPGPMMVHSYPGYSGPFAPGVGPGQNMMPPLPVPSIGQSTITFSGIGTDLGPVGPPPHPDGPSEEDLAAAPGASKSQASTPLPPSEPEVGSRKASESDSKGEEAISRGVSNGLRRDDYRRPTRGYYDGYNRNYYQRDYEDRRGGYRGRGYGGGRGGYDSRGGYEARNRGGYRDQMRDSPQNVGATPKPSGPTKLKFDQDFDFERANKDFEKMLQQLGKTTISDSASSKSSSESVKDNSEVRESTEEKNEVGTAAKAVSEQICYNKEKSFFDTISCEAIERNKGGYQKPDWQKEKMLNCETFGIKPRGASQRGYNSNYNYRGYSRGANNYRNNYSYDGYNRDYRDNYNYRGGYRSGGYSGGYDSRNRGRGDGSRGGYRGNRGGRNYDGHDDRTERIERSEGRSERGRGSYASRV</sequence>
<dbReference type="PROSITE" id="PS52002">
    <property type="entry name" value="SM"/>
    <property type="match status" value="1"/>
</dbReference>
<feature type="compositionally biased region" description="Low complexity" evidence="3">
    <location>
        <begin position="251"/>
        <end position="260"/>
    </location>
</feature>
<feature type="region of interest" description="Disordered" evidence="3">
    <location>
        <begin position="161"/>
        <end position="380"/>
    </location>
</feature>
<accession>A0AA88IKI6</accession>
<comment type="caution">
    <text evidence="7">The sequence shown here is derived from an EMBL/GenBank/DDBJ whole genome shotgun (WGS) entry which is preliminary data.</text>
</comment>
<name>A0AA88IKI6_ARTSF</name>
<evidence type="ECO:0000313" key="7">
    <source>
        <dbReference type="EMBL" id="KAK2722522.1"/>
    </source>
</evidence>
<dbReference type="AlphaFoldDB" id="A0AA88IKI6"/>
<dbReference type="InterPro" id="IPR025762">
    <property type="entry name" value="DFDF"/>
</dbReference>
<evidence type="ECO:0000256" key="1">
    <source>
        <dbReference type="ARBA" id="ARBA00010415"/>
    </source>
</evidence>
<dbReference type="InterPro" id="IPR025761">
    <property type="entry name" value="FFD_box"/>
</dbReference>
<keyword evidence="8" id="KW-1185">Reference proteome</keyword>
<evidence type="ECO:0000313" key="8">
    <source>
        <dbReference type="Proteomes" id="UP001187531"/>
    </source>
</evidence>
<dbReference type="InterPro" id="IPR025609">
    <property type="entry name" value="Lsm14-like_N"/>
</dbReference>
<dbReference type="Proteomes" id="UP001187531">
    <property type="component" value="Unassembled WGS sequence"/>
</dbReference>
<feature type="domain" description="DFDF" evidence="4">
    <location>
        <begin position="315"/>
        <end position="358"/>
    </location>
</feature>
<protein>
    <submittedName>
        <fullName evidence="7">Uncharacterized protein</fullName>
    </submittedName>
</protein>
<dbReference type="SMART" id="SM01199">
    <property type="entry name" value="FDF"/>
    <property type="match status" value="1"/>
</dbReference>
<feature type="compositionally biased region" description="Gly residues" evidence="3">
    <location>
        <begin position="499"/>
        <end position="508"/>
    </location>
</feature>
<dbReference type="SMART" id="SM01271">
    <property type="entry name" value="LSM14"/>
    <property type="match status" value="1"/>
</dbReference>
<dbReference type="InterPro" id="IPR019050">
    <property type="entry name" value="FDF_dom"/>
</dbReference>
<feature type="domain" description="FFD box profile" evidence="5">
    <location>
        <begin position="388"/>
        <end position="404"/>
    </location>
</feature>
<dbReference type="PROSITE" id="PS51513">
    <property type="entry name" value="FFD"/>
    <property type="match status" value="1"/>
</dbReference>
<dbReference type="GO" id="GO:0003723">
    <property type="term" value="F:RNA binding"/>
    <property type="evidence" value="ECO:0007669"/>
    <property type="project" value="InterPro"/>
</dbReference>
<dbReference type="InterPro" id="IPR047575">
    <property type="entry name" value="Sm"/>
</dbReference>
<dbReference type="SUPFAM" id="SSF50182">
    <property type="entry name" value="Sm-like ribonucleoproteins"/>
    <property type="match status" value="1"/>
</dbReference>
<feature type="short sequence motif" description="FFD box" evidence="2">
    <location>
        <begin position="388"/>
        <end position="404"/>
    </location>
</feature>
<proteinExistence type="inferred from homology"/>
<dbReference type="PANTHER" id="PTHR13586:SF0">
    <property type="entry name" value="TRAILER HITCH, ISOFORM H"/>
    <property type="match status" value="1"/>
</dbReference>
<feature type="domain" description="Sm" evidence="6">
    <location>
        <begin position="2"/>
        <end position="84"/>
    </location>
</feature>
<feature type="compositionally biased region" description="Polar residues" evidence="3">
    <location>
        <begin position="163"/>
        <end position="172"/>
    </location>
</feature>
<feature type="compositionally biased region" description="Basic and acidic residues" evidence="3">
    <location>
        <begin position="261"/>
        <end position="270"/>
    </location>
</feature>
<dbReference type="Pfam" id="PF09532">
    <property type="entry name" value="FDF"/>
    <property type="match status" value="1"/>
</dbReference>
<evidence type="ECO:0000259" key="4">
    <source>
        <dbReference type="PROSITE" id="PS51512"/>
    </source>
</evidence>
<dbReference type="InterPro" id="IPR010920">
    <property type="entry name" value="LSM_dom_sf"/>
</dbReference>
<feature type="compositionally biased region" description="Low complexity" evidence="3">
    <location>
        <begin position="349"/>
        <end position="359"/>
    </location>
</feature>
<organism evidence="7 8">
    <name type="scientific">Artemia franciscana</name>
    <name type="common">Brine shrimp</name>
    <name type="synonym">Artemia sanfranciscana</name>
    <dbReference type="NCBI Taxonomy" id="6661"/>
    <lineage>
        <taxon>Eukaryota</taxon>
        <taxon>Metazoa</taxon>
        <taxon>Ecdysozoa</taxon>
        <taxon>Arthropoda</taxon>
        <taxon>Crustacea</taxon>
        <taxon>Branchiopoda</taxon>
        <taxon>Anostraca</taxon>
        <taxon>Artemiidae</taxon>
        <taxon>Artemia</taxon>
    </lineage>
</organism>
<dbReference type="EMBL" id="JAVRJZ010000005">
    <property type="protein sequence ID" value="KAK2722522.1"/>
    <property type="molecule type" value="Genomic_DNA"/>
</dbReference>
<comment type="similarity">
    <text evidence="1">Belongs to the LSM14 family.</text>
</comment>
<evidence type="ECO:0000256" key="3">
    <source>
        <dbReference type="SAM" id="MobiDB-lite"/>
    </source>
</evidence>
<feature type="compositionally biased region" description="Basic and acidic residues" evidence="3">
    <location>
        <begin position="510"/>
        <end position="533"/>
    </location>
</feature>
<dbReference type="PANTHER" id="PTHR13586">
    <property type="entry name" value="SCD6 PROTEIN-RELATED"/>
    <property type="match status" value="1"/>
</dbReference>
<dbReference type="Gene3D" id="2.30.30.100">
    <property type="match status" value="1"/>
</dbReference>
<feature type="compositionally biased region" description="Gly residues" evidence="3">
    <location>
        <begin position="273"/>
        <end position="286"/>
    </location>
</feature>
<feature type="compositionally biased region" description="Basic and acidic residues" evidence="3">
    <location>
        <begin position="216"/>
        <end position="232"/>
    </location>
</feature>
<dbReference type="CDD" id="cd01736">
    <property type="entry name" value="LSm14_N"/>
    <property type="match status" value="1"/>
</dbReference>
<evidence type="ECO:0000256" key="2">
    <source>
        <dbReference type="PROSITE-ProRule" id="PRU00846"/>
    </source>
</evidence>
<feature type="region of interest" description="Disordered" evidence="3">
    <location>
        <begin position="480"/>
        <end position="540"/>
    </location>
</feature>
<evidence type="ECO:0000259" key="5">
    <source>
        <dbReference type="PROSITE" id="PS51513"/>
    </source>
</evidence>
<evidence type="ECO:0000259" key="6">
    <source>
        <dbReference type="PROSITE" id="PS52002"/>
    </source>
</evidence>
<reference evidence="7" key="1">
    <citation type="submission" date="2023-07" db="EMBL/GenBank/DDBJ databases">
        <title>Chromosome-level genome assembly of Artemia franciscana.</title>
        <authorList>
            <person name="Jo E."/>
        </authorList>
    </citation>
    <scope>NUCLEOTIDE SEQUENCE</scope>
    <source>
        <tissue evidence="7">Whole body</tissue>
    </source>
</reference>
<dbReference type="Pfam" id="PF12701">
    <property type="entry name" value="LSM14"/>
    <property type="match status" value="1"/>
</dbReference>
<feature type="compositionally biased region" description="Basic and acidic residues" evidence="3">
    <location>
        <begin position="360"/>
        <end position="376"/>
    </location>
</feature>
<dbReference type="PROSITE" id="PS51512">
    <property type="entry name" value="DFDF"/>
    <property type="match status" value="1"/>
</dbReference>
<feature type="compositionally biased region" description="Basic and acidic residues" evidence="3">
    <location>
        <begin position="288"/>
        <end position="303"/>
    </location>
</feature>
<gene>
    <name evidence="7" type="ORF">QYM36_002909</name>
</gene>
<feature type="compositionally biased region" description="Basic and acidic residues" evidence="3">
    <location>
        <begin position="321"/>
        <end position="338"/>
    </location>
</feature>